<keyword evidence="3" id="KW-0436">Ligase</keyword>
<dbReference type="Gene3D" id="3.60.20.10">
    <property type="entry name" value="Glutamine Phosphoribosylpyrophosphate, subunit 1, domain 1"/>
    <property type="match status" value="1"/>
</dbReference>
<dbReference type="InterPro" id="IPR029055">
    <property type="entry name" value="Ntn_hydrolases_N"/>
</dbReference>
<dbReference type="NCBIfam" id="TIGR01536">
    <property type="entry name" value="asn_synth_AEB"/>
    <property type="match status" value="1"/>
</dbReference>
<dbReference type="InterPro" id="IPR050795">
    <property type="entry name" value="Asn_Synthetase"/>
</dbReference>
<dbReference type="CDD" id="cd00712">
    <property type="entry name" value="AsnB"/>
    <property type="match status" value="1"/>
</dbReference>
<evidence type="ECO:0000256" key="9">
    <source>
        <dbReference type="ARBA" id="ARBA00030234"/>
    </source>
</evidence>
<evidence type="ECO:0000313" key="12">
    <source>
        <dbReference type="EMBL" id="QHU02478.1"/>
    </source>
</evidence>
<evidence type="ECO:0000256" key="8">
    <source>
        <dbReference type="ARBA" id="ARBA00022962"/>
    </source>
</evidence>
<dbReference type="Pfam" id="PF00733">
    <property type="entry name" value="Asn_synthase"/>
    <property type="match status" value="2"/>
</dbReference>
<evidence type="ECO:0000256" key="1">
    <source>
        <dbReference type="ARBA" id="ARBA00005187"/>
    </source>
</evidence>
<organism evidence="12">
    <name type="scientific">viral metagenome</name>
    <dbReference type="NCBI Taxonomy" id="1070528"/>
    <lineage>
        <taxon>unclassified sequences</taxon>
        <taxon>metagenomes</taxon>
        <taxon>organismal metagenomes</taxon>
    </lineage>
</organism>
<keyword evidence="5" id="KW-0547">Nucleotide-binding</keyword>
<keyword evidence="7" id="KW-0061">Asparagine biosynthesis</keyword>
<dbReference type="InterPro" id="IPR014729">
    <property type="entry name" value="Rossmann-like_a/b/a_fold"/>
</dbReference>
<evidence type="ECO:0000256" key="10">
    <source>
        <dbReference type="ARBA" id="ARBA00048741"/>
    </source>
</evidence>
<dbReference type="InterPro" id="IPR006426">
    <property type="entry name" value="Asn_synth_AEB"/>
</dbReference>
<dbReference type="InterPro" id="IPR017932">
    <property type="entry name" value="GATase_2_dom"/>
</dbReference>
<accession>A0A6C0JFD1</accession>
<sequence>MCGIFAVLNNKNLDKNMLEQEFMKGKSRGPEYSKFQNISQNISLGFHRLAINGVEDDFSNQPFFIDGIYLICNGEIYNYKELTKILNITPKSKSDCEVIIHLYKKYGIKQTVQMLDGVFAFVLVDTNKQNIFVARDTYGVRPLFISIFKKEISISNNEMKYYTSFAFASEMKSLINIGKDVFDEKICQFVPGCVSTFKYDDENYIEHVEETSFSSPNSFSTLNNNIKKDVLENIYKKIYQAVEKRVDNTERPIACLLSGGLDSSLIAALVKQIHKGELHTWSIGFEGSEDLKCARIVADHIGSIHHSIQVSEEEFLLAIPEVIHNIESYDTTTVRASVGNWLISKKIKEFSNAKVIFNGDGADEVMGGYLYFHEAPDSISFDKECRKLLTDIHYFDVLRSDRSISSHGLEARTPFLDREFVQYYLSISYKLRDHSYNKSAEKYLIREAIEKHNPTLLPEEVLFRTKEAFSDGVSKQTKSWYEIIQDFVKEEVFSHLGYDEEYIIKNMNPYIYNRPKTLEQLYYRDIFSNLFPKIGVEKIIPYFWMPNFVKNATDASARTLGVYTQKKSCV</sequence>
<dbReference type="PANTHER" id="PTHR11772:SF23">
    <property type="entry name" value="ASPARAGINE SYNTHETASE [GLUTAMINE-HYDROLYZING]"/>
    <property type="match status" value="1"/>
</dbReference>
<name>A0A6C0JFD1_9ZZZZ</name>
<dbReference type="Pfam" id="PF13537">
    <property type="entry name" value="GATase_7"/>
    <property type="match status" value="1"/>
</dbReference>
<keyword evidence="6" id="KW-0067">ATP-binding</keyword>
<dbReference type="PIRSF" id="PIRSF001589">
    <property type="entry name" value="Asn_synthetase_glu-h"/>
    <property type="match status" value="1"/>
</dbReference>
<proteinExistence type="predicted"/>
<evidence type="ECO:0000256" key="7">
    <source>
        <dbReference type="ARBA" id="ARBA00022888"/>
    </source>
</evidence>
<dbReference type="PROSITE" id="PS51278">
    <property type="entry name" value="GATASE_TYPE_2"/>
    <property type="match status" value="1"/>
</dbReference>
<keyword evidence="8" id="KW-0315">Glutamine amidotransferase</keyword>
<dbReference type="InterPro" id="IPR001962">
    <property type="entry name" value="Asn_synthase"/>
</dbReference>
<evidence type="ECO:0000256" key="5">
    <source>
        <dbReference type="ARBA" id="ARBA00022741"/>
    </source>
</evidence>
<keyword evidence="4" id="KW-0028">Amino-acid biosynthesis</keyword>
<evidence type="ECO:0000256" key="2">
    <source>
        <dbReference type="ARBA" id="ARBA00012737"/>
    </source>
</evidence>
<dbReference type="AlphaFoldDB" id="A0A6C0JFD1"/>
<evidence type="ECO:0000256" key="3">
    <source>
        <dbReference type="ARBA" id="ARBA00022598"/>
    </source>
</evidence>
<evidence type="ECO:0000259" key="11">
    <source>
        <dbReference type="PROSITE" id="PS51278"/>
    </source>
</evidence>
<comment type="catalytic activity">
    <reaction evidence="10">
        <text>L-aspartate + L-glutamine + ATP + H2O = L-asparagine + L-glutamate + AMP + diphosphate + H(+)</text>
        <dbReference type="Rhea" id="RHEA:12228"/>
        <dbReference type="ChEBI" id="CHEBI:15377"/>
        <dbReference type="ChEBI" id="CHEBI:15378"/>
        <dbReference type="ChEBI" id="CHEBI:29985"/>
        <dbReference type="ChEBI" id="CHEBI:29991"/>
        <dbReference type="ChEBI" id="CHEBI:30616"/>
        <dbReference type="ChEBI" id="CHEBI:33019"/>
        <dbReference type="ChEBI" id="CHEBI:58048"/>
        <dbReference type="ChEBI" id="CHEBI:58359"/>
        <dbReference type="ChEBI" id="CHEBI:456215"/>
        <dbReference type="EC" id="6.3.5.4"/>
    </reaction>
</comment>
<dbReference type="Gene3D" id="3.40.50.620">
    <property type="entry name" value="HUPs"/>
    <property type="match status" value="1"/>
</dbReference>
<dbReference type="GO" id="GO:0005524">
    <property type="term" value="F:ATP binding"/>
    <property type="evidence" value="ECO:0007669"/>
    <property type="project" value="UniProtKB-KW"/>
</dbReference>
<reference evidence="12" key="1">
    <citation type="journal article" date="2020" name="Nature">
        <title>Giant virus diversity and host interactions through global metagenomics.</title>
        <authorList>
            <person name="Schulz F."/>
            <person name="Roux S."/>
            <person name="Paez-Espino D."/>
            <person name="Jungbluth S."/>
            <person name="Walsh D.A."/>
            <person name="Denef V.J."/>
            <person name="McMahon K.D."/>
            <person name="Konstantinidis K.T."/>
            <person name="Eloe-Fadrosh E.A."/>
            <person name="Kyrpides N.C."/>
            <person name="Woyke T."/>
        </authorList>
    </citation>
    <scope>NUCLEOTIDE SEQUENCE</scope>
    <source>
        <strain evidence="12">GVMAG-M-3300025880-75</strain>
    </source>
</reference>
<evidence type="ECO:0000256" key="4">
    <source>
        <dbReference type="ARBA" id="ARBA00022605"/>
    </source>
</evidence>
<protein>
    <recommendedName>
        <fullName evidence="2">asparagine synthase (glutamine-hydrolyzing)</fullName>
        <ecNumber evidence="2">6.3.5.4</ecNumber>
    </recommendedName>
    <alternativeName>
        <fullName evidence="9">Glutamine-dependent asparagine synthetase</fullName>
    </alternativeName>
</protein>
<comment type="pathway">
    <text evidence="1">Amino-acid biosynthesis; L-asparagine biosynthesis; L-asparagine from L-aspartate (L-Gln route): step 1/1.</text>
</comment>
<dbReference type="SUPFAM" id="SSF56235">
    <property type="entry name" value="N-terminal nucleophile aminohydrolases (Ntn hydrolases)"/>
    <property type="match status" value="1"/>
</dbReference>
<dbReference type="GO" id="GO:0006529">
    <property type="term" value="P:asparagine biosynthetic process"/>
    <property type="evidence" value="ECO:0007669"/>
    <property type="project" value="UniProtKB-KW"/>
</dbReference>
<dbReference type="PANTHER" id="PTHR11772">
    <property type="entry name" value="ASPARAGINE SYNTHETASE"/>
    <property type="match status" value="1"/>
</dbReference>
<feature type="domain" description="Glutamine amidotransferase type-2" evidence="11">
    <location>
        <begin position="2"/>
        <end position="200"/>
    </location>
</feature>
<evidence type="ECO:0000256" key="6">
    <source>
        <dbReference type="ARBA" id="ARBA00022840"/>
    </source>
</evidence>
<dbReference type="SUPFAM" id="SSF52402">
    <property type="entry name" value="Adenine nucleotide alpha hydrolases-like"/>
    <property type="match status" value="1"/>
</dbReference>
<dbReference type="GO" id="GO:0005829">
    <property type="term" value="C:cytosol"/>
    <property type="evidence" value="ECO:0007669"/>
    <property type="project" value="TreeGrafter"/>
</dbReference>
<dbReference type="EC" id="6.3.5.4" evidence="2"/>
<dbReference type="EMBL" id="MN740359">
    <property type="protein sequence ID" value="QHU02478.1"/>
    <property type="molecule type" value="Genomic_DNA"/>
</dbReference>
<dbReference type="CDD" id="cd01991">
    <property type="entry name" value="Asn_synthase_B_C"/>
    <property type="match status" value="1"/>
</dbReference>
<dbReference type="GO" id="GO:0004066">
    <property type="term" value="F:asparagine synthase (glutamine-hydrolyzing) activity"/>
    <property type="evidence" value="ECO:0007669"/>
    <property type="project" value="UniProtKB-EC"/>
</dbReference>
<dbReference type="InterPro" id="IPR033738">
    <property type="entry name" value="AsnB_N"/>
</dbReference>